<dbReference type="KEGG" id="pth:PTH_1098"/>
<reference evidence="3" key="1">
    <citation type="journal article" date="2008" name="Genome Res.">
        <title>The genome of Pelotomaculum thermopropionicum reveals niche-associated evolution in anaerobic microbiota.</title>
        <authorList>
            <person name="Kosaka T."/>
            <person name="Kato S."/>
            <person name="Shimoyama T."/>
            <person name="Ishii S."/>
            <person name="Abe T."/>
            <person name="Watanabe K."/>
        </authorList>
    </citation>
    <scope>NUCLEOTIDE SEQUENCE [LARGE SCALE GENOMIC DNA]</scope>
    <source>
        <strain evidence="3">DSM 13744 / JCM 10971 / SI</strain>
    </source>
</reference>
<evidence type="ECO:0000313" key="3">
    <source>
        <dbReference type="Proteomes" id="UP000006556"/>
    </source>
</evidence>
<dbReference type="Pfam" id="PF02698">
    <property type="entry name" value="DUF218"/>
    <property type="match status" value="1"/>
</dbReference>
<evidence type="ECO:0000259" key="1">
    <source>
        <dbReference type="Pfam" id="PF02698"/>
    </source>
</evidence>
<dbReference type="GO" id="GO:0043164">
    <property type="term" value="P:Gram-negative-bacterium-type cell wall biogenesis"/>
    <property type="evidence" value="ECO:0007669"/>
    <property type="project" value="TreeGrafter"/>
</dbReference>
<protein>
    <submittedName>
        <fullName evidence="2">Uncharacterized conserved protein</fullName>
    </submittedName>
</protein>
<dbReference type="InterPro" id="IPR014729">
    <property type="entry name" value="Rossmann-like_a/b/a_fold"/>
</dbReference>
<dbReference type="AlphaFoldDB" id="A5D3B8"/>
<dbReference type="InterPro" id="IPR051599">
    <property type="entry name" value="Cell_Envelope_Assoc"/>
</dbReference>
<sequence>MIIALGGDSERELYAAELYRRGLAPRIIMSGCGSAAKQMAMKAAAAGVGEQDIIVENKSGSTYQNALYTKDIVLSRGFKSAIVVTSPYHMRRARLVFERVFRNTGVKLFYCAAKNSGFNADGRCSSKADRQITLREWIKLVYYWFRYW</sequence>
<dbReference type="HOGENOM" id="CLU_102863_3_0_9"/>
<dbReference type="Gene3D" id="3.40.50.620">
    <property type="entry name" value="HUPs"/>
    <property type="match status" value="1"/>
</dbReference>
<proteinExistence type="predicted"/>
<dbReference type="STRING" id="370438.PTH_1098"/>
<feature type="domain" description="DUF218" evidence="1">
    <location>
        <begin position="2"/>
        <end position="139"/>
    </location>
</feature>
<dbReference type="PANTHER" id="PTHR30336:SF4">
    <property type="entry name" value="ENVELOPE BIOGENESIS FACTOR ELYC"/>
    <property type="match status" value="1"/>
</dbReference>
<evidence type="ECO:0000313" key="2">
    <source>
        <dbReference type="EMBL" id="BAF59279.1"/>
    </source>
</evidence>
<dbReference type="InterPro" id="IPR003848">
    <property type="entry name" value="DUF218"/>
</dbReference>
<dbReference type="GO" id="GO:0000270">
    <property type="term" value="P:peptidoglycan metabolic process"/>
    <property type="evidence" value="ECO:0007669"/>
    <property type="project" value="TreeGrafter"/>
</dbReference>
<dbReference type="EMBL" id="AP009389">
    <property type="protein sequence ID" value="BAF59279.1"/>
    <property type="molecule type" value="Genomic_DNA"/>
</dbReference>
<gene>
    <name evidence="2" type="ordered locus">PTH_1098</name>
</gene>
<dbReference type="Proteomes" id="UP000006556">
    <property type="component" value="Chromosome"/>
</dbReference>
<dbReference type="GO" id="GO:0005886">
    <property type="term" value="C:plasma membrane"/>
    <property type="evidence" value="ECO:0007669"/>
    <property type="project" value="TreeGrafter"/>
</dbReference>
<dbReference type="eggNOG" id="COG1434">
    <property type="taxonomic scope" value="Bacteria"/>
</dbReference>
<dbReference type="PANTHER" id="PTHR30336">
    <property type="entry name" value="INNER MEMBRANE PROTEIN, PROBABLE PERMEASE"/>
    <property type="match status" value="1"/>
</dbReference>
<dbReference type="CDD" id="cd06259">
    <property type="entry name" value="YdcF-like"/>
    <property type="match status" value="1"/>
</dbReference>
<keyword evidence="3" id="KW-1185">Reference proteome</keyword>
<accession>A5D3B8</accession>
<name>A5D3B8_PELTS</name>
<organism evidence="2 3">
    <name type="scientific">Pelotomaculum thermopropionicum (strain DSM 13744 / JCM 10971 / SI)</name>
    <dbReference type="NCBI Taxonomy" id="370438"/>
    <lineage>
        <taxon>Bacteria</taxon>
        <taxon>Bacillati</taxon>
        <taxon>Bacillota</taxon>
        <taxon>Clostridia</taxon>
        <taxon>Eubacteriales</taxon>
        <taxon>Desulfotomaculaceae</taxon>
        <taxon>Pelotomaculum</taxon>
    </lineage>
</organism>